<dbReference type="GO" id="GO:0005790">
    <property type="term" value="C:smooth endoplasmic reticulum"/>
    <property type="evidence" value="ECO:0007669"/>
    <property type="project" value="TreeGrafter"/>
</dbReference>
<dbReference type="InterPro" id="IPR015925">
    <property type="entry name" value="Ryanodine_IP3_receptor"/>
</dbReference>
<proteinExistence type="predicted"/>
<evidence type="ECO:0000313" key="3">
    <source>
        <dbReference type="EMBL" id="VFT78773.1"/>
    </source>
</evidence>
<dbReference type="OrthoDB" id="300855at2759"/>
<dbReference type="EMBL" id="VJMH01000133">
    <property type="protein sequence ID" value="KAF0718663.1"/>
    <property type="molecule type" value="Genomic_DNA"/>
</dbReference>
<dbReference type="EMBL" id="CAADRA010000133">
    <property type="protein sequence ID" value="VFT78773.1"/>
    <property type="molecule type" value="Genomic_DNA"/>
</dbReference>
<evidence type="ECO:0000313" key="4">
    <source>
        <dbReference type="Proteomes" id="UP000332933"/>
    </source>
</evidence>
<dbReference type="Gene3D" id="1.10.490.160">
    <property type="match status" value="2"/>
</dbReference>
<evidence type="ECO:0000313" key="2">
    <source>
        <dbReference type="EMBL" id="KAF0718663.1"/>
    </source>
</evidence>
<reference evidence="3 4" key="1">
    <citation type="submission" date="2019-03" db="EMBL/GenBank/DDBJ databases">
        <authorList>
            <person name="Gaulin E."/>
            <person name="Dumas B."/>
        </authorList>
    </citation>
    <scope>NUCLEOTIDE SEQUENCE [LARGE SCALE GENOMIC DNA]</scope>
    <source>
        <strain evidence="3">CBS 568.67</strain>
    </source>
</reference>
<protein>
    <submittedName>
        <fullName evidence="3">Aste57867_1559 protein</fullName>
    </submittedName>
</protein>
<dbReference type="GO" id="GO:0005219">
    <property type="term" value="F:ryanodine-sensitive calcium-release channel activity"/>
    <property type="evidence" value="ECO:0007669"/>
    <property type="project" value="InterPro"/>
</dbReference>
<dbReference type="PANTHER" id="PTHR46399:SF8">
    <property type="entry name" value="B30.2_SPRY DOMAIN-CONTAINING PROTEIN"/>
    <property type="match status" value="1"/>
</dbReference>
<organism evidence="3 4">
    <name type="scientific">Aphanomyces stellatus</name>
    <dbReference type="NCBI Taxonomy" id="120398"/>
    <lineage>
        <taxon>Eukaryota</taxon>
        <taxon>Sar</taxon>
        <taxon>Stramenopiles</taxon>
        <taxon>Oomycota</taxon>
        <taxon>Saprolegniomycetes</taxon>
        <taxon>Saprolegniales</taxon>
        <taxon>Verrucalvaceae</taxon>
        <taxon>Aphanomyces</taxon>
    </lineage>
</organism>
<feature type="domain" description="Ryanodine receptor Ryr" evidence="1">
    <location>
        <begin position="147"/>
        <end position="236"/>
    </location>
</feature>
<dbReference type="GO" id="GO:0034704">
    <property type="term" value="C:calcium channel complex"/>
    <property type="evidence" value="ECO:0007669"/>
    <property type="project" value="TreeGrafter"/>
</dbReference>
<reference evidence="2" key="2">
    <citation type="submission" date="2019-06" db="EMBL/GenBank/DDBJ databases">
        <title>Genomics analysis of Aphanomyces spp. identifies a new class of oomycete effector associated with host adaptation.</title>
        <authorList>
            <person name="Gaulin E."/>
        </authorList>
    </citation>
    <scope>NUCLEOTIDE SEQUENCE</scope>
    <source>
        <strain evidence="2">CBS 578.67</strain>
    </source>
</reference>
<dbReference type="AlphaFoldDB" id="A0A485K6R2"/>
<evidence type="ECO:0000259" key="1">
    <source>
        <dbReference type="Pfam" id="PF02026"/>
    </source>
</evidence>
<dbReference type="PANTHER" id="PTHR46399">
    <property type="entry name" value="B30.2/SPRY DOMAIN-CONTAINING PROTEIN"/>
    <property type="match status" value="1"/>
</dbReference>
<gene>
    <name evidence="3" type="primary">Aste57867_1559</name>
    <name evidence="2" type="ORF">As57867_001558</name>
    <name evidence="3" type="ORF">ASTE57867_1559</name>
</gene>
<name>A0A485K6R2_9STRA</name>
<accession>A0A485K6R2</accession>
<dbReference type="PRINTS" id="PR00795">
    <property type="entry name" value="RYANODINER"/>
</dbReference>
<dbReference type="GO" id="GO:0014808">
    <property type="term" value="P:release of sequestered calcium ion into cytosol by sarcoplasmic reticulum"/>
    <property type="evidence" value="ECO:0007669"/>
    <property type="project" value="TreeGrafter"/>
</dbReference>
<keyword evidence="4" id="KW-1185">Reference proteome</keyword>
<dbReference type="Proteomes" id="UP000332933">
    <property type="component" value="Unassembled WGS sequence"/>
</dbReference>
<sequence>MAAEESCAAKEAIFEGIFKKLMVGTTAYVPRPLDTSGIELSDDLVRLGNSMAEHCHDVWAIERTEEGWVWGPHLDDVKKTHPNLIPFKELPVAEQKFDFQTSQEVIKVVLSMDYSIARVPSTPEAVYSPLFVPSTHKIPYSTSGQVYTPRPLNTTKVHLPEDLVLLRDLLAENTHEVWSKGRIDAGWTHGPQRNDQIKTHNCLVPYADLSESEKSYDVKLAQGVLKMLIACGYSIVKPQRNA</sequence>
<dbReference type="InterPro" id="IPR003032">
    <property type="entry name" value="Ryanodine_rcpt"/>
</dbReference>
<dbReference type="Pfam" id="PF02026">
    <property type="entry name" value="RyR"/>
    <property type="match status" value="2"/>
</dbReference>
<dbReference type="GO" id="GO:0006941">
    <property type="term" value="P:striated muscle contraction"/>
    <property type="evidence" value="ECO:0007669"/>
    <property type="project" value="TreeGrafter"/>
</dbReference>
<dbReference type="InterPro" id="IPR013333">
    <property type="entry name" value="Ryan_recept"/>
</dbReference>
<feature type="domain" description="Ryanodine receptor Ryr" evidence="1">
    <location>
        <begin position="28"/>
        <end position="117"/>
    </location>
</feature>